<evidence type="ECO:0000256" key="3">
    <source>
        <dbReference type="ARBA" id="ARBA00023180"/>
    </source>
</evidence>
<evidence type="ECO:0000256" key="2">
    <source>
        <dbReference type="ARBA" id="ARBA00023157"/>
    </source>
</evidence>
<evidence type="ECO:0000256" key="5">
    <source>
        <dbReference type="SAM" id="Phobius"/>
    </source>
</evidence>
<dbReference type="PANTHER" id="PTHR14002:SF59">
    <property type="entry name" value="CUB AND ZONA PELLUCIDA-LIKE DOMAIN-CONTAINING PROTEIN 1-RELATED"/>
    <property type="match status" value="1"/>
</dbReference>
<dbReference type="InParanoid" id="A0A2I4CYT9"/>
<evidence type="ECO:0000259" key="6">
    <source>
        <dbReference type="PROSITE" id="PS51034"/>
    </source>
</evidence>
<dbReference type="OrthoDB" id="10063988at2759"/>
<keyword evidence="1" id="KW-0732">Signal</keyword>
<dbReference type="InterPro" id="IPR055356">
    <property type="entry name" value="ZP-N"/>
</dbReference>
<keyword evidence="3" id="KW-0325">Glycoprotein</keyword>
<feature type="transmembrane region" description="Helical" evidence="5">
    <location>
        <begin position="336"/>
        <end position="355"/>
    </location>
</feature>
<gene>
    <name evidence="8" type="primary">LOC106533429</name>
</gene>
<organism evidence="7 8">
    <name type="scientific">Austrofundulus limnaeus</name>
    <name type="common">Annual killifish</name>
    <dbReference type="NCBI Taxonomy" id="52670"/>
    <lineage>
        <taxon>Eukaryota</taxon>
        <taxon>Metazoa</taxon>
        <taxon>Chordata</taxon>
        <taxon>Craniata</taxon>
        <taxon>Vertebrata</taxon>
        <taxon>Euteleostomi</taxon>
        <taxon>Actinopterygii</taxon>
        <taxon>Neopterygii</taxon>
        <taxon>Teleostei</taxon>
        <taxon>Neoteleostei</taxon>
        <taxon>Acanthomorphata</taxon>
        <taxon>Ovalentaria</taxon>
        <taxon>Atherinomorphae</taxon>
        <taxon>Cyprinodontiformes</taxon>
        <taxon>Rivulidae</taxon>
        <taxon>Austrofundulus</taxon>
    </lineage>
</organism>
<sequence>MDKSSRCCQGAEGVRFGGLRIPALLFADDVAECEVMVLSQKKVVVTCNETTITVEIAKTYNIRHNEDNLRLNDFTDPSCSLTRLSNETHLVAVLPLGTCGTRVEEDADNIYFKNDITSADPNKVITRAHDVDFAITCSYPKRANLTLGFSHKNPYAFREKGFGAFTFQFEFFESQNFRKQVDPSSYPVEVYLKQMIFMQIEATMSIPNTELFVESCRATPYDNPNSRIRYTIIENGCVRDKTVQIYPSSKSQFRFGMETFEFIGTHDEVYITCSVMLCETGVAGTRCSQGCITSNSGHRLSKRAASAQTNSHSISQGPLHLARTSDTKASGPGLNLGLNLVFIVGCLLACGVILYRSRRNKAKYERLPTSDTE</sequence>
<keyword evidence="7" id="KW-1185">Reference proteome</keyword>
<dbReference type="InterPro" id="IPR042235">
    <property type="entry name" value="ZP-C_dom"/>
</dbReference>
<dbReference type="Gene3D" id="2.60.40.4100">
    <property type="entry name" value="Zona pellucida, ZP-C domain"/>
    <property type="match status" value="1"/>
</dbReference>
<proteinExistence type="predicted"/>
<dbReference type="Pfam" id="PF00100">
    <property type="entry name" value="Zona_pellucida"/>
    <property type="match status" value="1"/>
</dbReference>
<dbReference type="Proteomes" id="UP000192220">
    <property type="component" value="Unplaced"/>
</dbReference>
<dbReference type="PROSITE" id="PS51034">
    <property type="entry name" value="ZP_2"/>
    <property type="match status" value="1"/>
</dbReference>
<protein>
    <submittedName>
        <fullName evidence="8">CUB and zona pellucida-like domain-containing protein 1</fullName>
    </submittedName>
</protein>
<dbReference type="Pfam" id="PF23344">
    <property type="entry name" value="ZP-N"/>
    <property type="match status" value="1"/>
</dbReference>
<dbReference type="Gene3D" id="2.60.40.3210">
    <property type="entry name" value="Zona pellucida, ZP-N domain"/>
    <property type="match status" value="1"/>
</dbReference>
<keyword evidence="5" id="KW-0812">Transmembrane</keyword>
<keyword evidence="2" id="KW-1015">Disulfide bond</keyword>
<dbReference type="RefSeq" id="XP_013885167.1">
    <property type="nucleotide sequence ID" value="XM_014029713.1"/>
</dbReference>
<dbReference type="KEGG" id="alim:106533429"/>
<name>A0A2I4CYT9_AUSLI</name>
<dbReference type="SMART" id="SM00241">
    <property type="entry name" value="ZP"/>
    <property type="match status" value="1"/>
</dbReference>
<accession>A0A2I4CYT9</accession>
<dbReference type="PRINTS" id="PR00023">
    <property type="entry name" value="ZPELLUCIDA"/>
</dbReference>
<feature type="region of interest" description="Disordered" evidence="4">
    <location>
        <begin position="304"/>
        <end position="324"/>
    </location>
</feature>
<evidence type="ECO:0000256" key="1">
    <source>
        <dbReference type="ARBA" id="ARBA00022729"/>
    </source>
</evidence>
<evidence type="ECO:0000256" key="4">
    <source>
        <dbReference type="SAM" id="MobiDB-lite"/>
    </source>
</evidence>
<evidence type="ECO:0000313" key="7">
    <source>
        <dbReference type="Proteomes" id="UP000192220"/>
    </source>
</evidence>
<keyword evidence="5" id="KW-0472">Membrane</keyword>
<dbReference type="InterPro" id="IPR055355">
    <property type="entry name" value="ZP-C"/>
</dbReference>
<feature type="compositionally biased region" description="Polar residues" evidence="4">
    <location>
        <begin position="306"/>
        <end position="316"/>
    </location>
</feature>
<dbReference type="InterPro" id="IPR001507">
    <property type="entry name" value="ZP_dom"/>
</dbReference>
<dbReference type="AlphaFoldDB" id="A0A2I4CYT9"/>
<evidence type="ECO:0000313" key="8">
    <source>
        <dbReference type="RefSeq" id="XP_013885167.1"/>
    </source>
</evidence>
<dbReference type="GeneID" id="106533429"/>
<dbReference type="PANTHER" id="PTHR14002">
    <property type="entry name" value="ENDOGLIN/TGF-BETA RECEPTOR TYPE III"/>
    <property type="match status" value="1"/>
</dbReference>
<dbReference type="InterPro" id="IPR048290">
    <property type="entry name" value="ZP_chr"/>
</dbReference>
<feature type="domain" description="ZP" evidence="6">
    <location>
        <begin position="46"/>
        <end position="294"/>
    </location>
</feature>
<keyword evidence="5" id="KW-1133">Transmembrane helix</keyword>
<reference evidence="8" key="1">
    <citation type="submission" date="2025-08" db="UniProtKB">
        <authorList>
            <consortium name="RefSeq"/>
        </authorList>
    </citation>
    <scope>IDENTIFICATION</scope>
    <source>
        <strain evidence="8">Quisiro</strain>
        <tissue evidence="8">Liver</tissue>
    </source>
</reference>